<gene>
    <name evidence="1" type="ORF">PPN31119_04717</name>
</gene>
<organism evidence="1 2">
    <name type="scientific">Pandoraea pnomenusa</name>
    <dbReference type="NCBI Taxonomy" id="93220"/>
    <lineage>
        <taxon>Bacteria</taxon>
        <taxon>Pseudomonadati</taxon>
        <taxon>Pseudomonadota</taxon>
        <taxon>Betaproteobacteria</taxon>
        <taxon>Burkholderiales</taxon>
        <taxon>Burkholderiaceae</taxon>
        <taxon>Pandoraea</taxon>
    </lineage>
</organism>
<reference evidence="1 2" key="1">
    <citation type="submission" date="2019-08" db="EMBL/GenBank/DDBJ databases">
        <authorList>
            <person name="Peeters C."/>
        </authorList>
    </citation>
    <scope>NUCLEOTIDE SEQUENCE [LARGE SCALE GENOMIC DNA]</scope>
    <source>
        <strain evidence="1 2">LMG 31119</strain>
    </source>
</reference>
<accession>A0ABY6WQP8</accession>
<name>A0ABY6WQP8_9BURK</name>
<protein>
    <submittedName>
        <fullName evidence="1">Uncharacterized protein</fullName>
    </submittedName>
</protein>
<comment type="caution">
    <text evidence="1">The sequence shown here is derived from an EMBL/GenBank/DDBJ whole genome shotgun (WGS) entry which is preliminary data.</text>
</comment>
<dbReference type="EMBL" id="CABPSO010000030">
    <property type="protein sequence ID" value="VVE73971.1"/>
    <property type="molecule type" value="Genomic_DNA"/>
</dbReference>
<dbReference type="RefSeq" id="WP_150646810.1">
    <property type="nucleotide sequence ID" value="NZ_CABPSO010000030.1"/>
</dbReference>
<proteinExistence type="predicted"/>
<evidence type="ECO:0000313" key="2">
    <source>
        <dbReference type="Proteomes" id="UP000361468"/>
    </source>
</evidence>
<sequence length="288" mass="31260">MSGAKASNASKGQNIRSLVAKQVSRRHDRLPLRGTFRSAQFVRVHRLTPRIVMRTGDHKTDLPLSLFRRIISLIAPRSEARNLRKIGEYTRRGNVASCDIYFHVKALATKAAPSAIAHAHNDTGSGSIWSDRSRISLSNLADASFATLGHALISHGTKQEIEAWIDLAREKLLSHRGDGDSGSGDAANAPNLTMGTHAETLRCLIDLEEEIHLARNRASPDSFGVGVGEVPIPSQEEARASSARPARADVIAKLDLWRLKASIPDARGEGLASSAQVALLHADPQMNW</sequence>
<keyword evidence="2" id="KW-1185">Reference proteome</keyword>
<evidence type="ECO:0000313" key="1">
    <source>
        <dbReference type="EMBL" id="VVE73971.1"/>
    </source>
</evidence>
<dbReference type="Proteomes" id="UP000361468">
    <property type="component" value="Unassembled WGS sequence"/>
</dbReference>